<dbReference type="InterPro" id="IPR000192">
    <property type="entry name" value="Aminotrans_V_dom"/>
</dbReference>
<dbReference type="GO" id="GO:0016829">
    <property type="term" value="F:lyase activity"/>
    <property type="evidence" value="ECO:0007669"/>
    <property type="project" value="UniProtKB-KW"/>
</dbReference>
<dbReference type="SUPFAM" id="SSF53383">
    <property type="entry name" value="PLP-dependent transferases"/>
    <property type="match status" value="1"/>
</dbReference>
<organism evidence="3 4">
    <name type="scientific">Aquimarina spongiae</name>
    <dbReference type="NCBI Taxonomy" id="570521"/>
    <lineage>
        <taxon>Bacteria</taxon>
        <taxon>Pseudomonadati</taxon>
        <taxon>Bacteroidota</taxon>
        <taxon>Flavobacteriia</taxon>
        <taxon>Flavobacteriales</taxon>
        <taxon>Flavobacteriaceae</taxon>
        <taxon>Aquimarina</taxon>
    </lineage>
</organism>
<accession>A0A1M6E3G8</accession>
<keyword evidence="1" id="KW-0663">Pyridoxal phosphate</keyword>
<name>A0A1M6E3G8_9FLAO</name>
<keyword evidence="3" id="KW-0456">Lyase</keyword>
<evidence type="ECO:0000256" key="1">
    <source>
        <dbReference type="ARBA" id="ARBA00022898"/>
    </source>
</evidence>
<evidence type="ECO:0000313" key="4">
    <source>
        <dbReference type="Proteomes" id="UP000184432"/>
    </source>
</evidence>
<evidence type="ECO:0000259" key="2">
    <source>
        <dbReference type="Pfam" id="PF00266"/>
    </source>
</evidence>
<dbReference type="STRING" id="570521.SAMN04488508_103186"/>
<dbReference type="Pfam" id="PF00266">
    <property type="entry name" value="Aminotran_5"/>
    <property type="match status" value="1"/>
</dbReference>
<dbReference type="RefSeq" id="WP_073315543.1">
    <property type="nucleotide sequence ID" value="NZ_FQYP01000003.1"/>
</dbReference>
<dbReference type="InterPro" id="IPR015422">
    <property type="entry name" value="PyrdxlP-dep_Trfase_small"/>
</dbReference>
<dbReference type="Gene3D" id="3.90.1150.10">
    <property type="entry name" value="Aspartate Aminotransferase, domain 1"/>
    <property type="match status" value="1"/>
</dbReference>
<feature type="domain" description="Aminotransferase class V" evidence="2">
    <location>
        <begin position="49"/>
        <end position="352"/>
    </location>
</feature>
<proteinExistence type="predicted"/>
<dbReference type="InterPro" id="IPR015421">
    <property type="entry name" value="PyrdxlP-dep_Trfase_major"/>
</dbReference>
<evidence type="ECO:0000313" key="3">
    <source>
        <dbReference type="EMBL" id="SHI79933.1"/>
    </source>
</evidence>
<gene>
    <name evidence="3" type="ORF">SAMN04488508_103186</name>
</gene>
<dbReference type="PANTHER" id="PTHR43586:SF15">
    <property type="entry name" value="BLR3095 PROTEIN"/>
    <property type="match status" value="1"/>
</dbReference>
<sequence length="360" mass="41072">MKNLRNEFPVLQQYTYLNTASSGLLYDTLLDFRQEHDLDFLIGGSKFRDSQQQFLNSVRTTIAEFFGASTKNTILTPNFSTGLNTILQDISKDQKVLLLDDDYPSINFSVRSKGFDTCYAKIDEHLEQNIMSSIEQHKPDIFIFSIVQYISGIKIDLDIIKQLKNSYPELLIIADGTQFCGTAVFNFANSGIDILGCSGYKWLLGGYGNGFLLFQDGMLDHLTPKMYIEAAKNENYDSSYISLPARFECGHLDTFNFGSLEYSLRHLSKIGLSEIEQKIKMLGSYSKEELQKLNLLGSEVVSRKKHSTILNIKGDQKLFLHLKEHGIITSLRGYGVRISLHFYNTIEDIDQLLTQLHRYR</sequence>
<dbReference type="Gene3D" id="3.40.640.10">
    <property type="entry name" value="Type I PLP-dependent aspartate aminotransferase-like (Major domain)"/>
    <property type="match status" value="1"/>
</dbReference>
<dbReference type="PANTHER" id="PTHR43586">
    <property type="entry name" value="CYSTEINE DESULFURASE"/>
    <property type="match status" value="1"/>
</dbReference>
<protein>
    <submittedName>
        <fullName evidence="3">Selenocysteine lyase/Cysteine desulfurase</fullName>
    </submittedName>
</protein>
<dbReference type="AlphaFoldDB" id="A0A1M6E3G8"/>
<dbReference type="InterPro" id="IPR015424">
    <property type="entry name" value="PyrdxlP-dep_Trfase"/>
</dbReference>
<dbReference type="OrthoDB" id="513408at2"/>
<keyword evidence="4" id="KW-1185">Reference proteome</keyword>
<dbReference type="Proteomes" id="UP000184432">
    <property type="component" value="Unassembled WGS sequence"/>
</dbReference>
<reference evidence="4" key="1">
    <citation type="submission" date="2016-11" db="EMBL/GenBank/DDBJ databases">
        <authorList>
            <person name="Varghese N."/>
            <person name="Submissions S."/>
        </authorList>
    </citation>
    <scope>NUCLEOTIDE SEQUENCE [LARGE SCALE GENOMIC DNA]</scope>
    <source>
        <strain evidence="4">DSM 22623</strain>
    </source>
</reference>
<dbReference type="EMBL" id="FQYP01000003">
    <property type="protein sequence ID" value="SHI79933.1"/>
    <property type="molecule type" value="Genomic_DNA"/>
</dbReference>